<dbReference type="AlphaFoldDB" id="A0A7S3ZXF3"/>
<evidence type="ECO:0000256" key="1">
    <source>
        <dbReference type="ARBA" id="ARBA00004141"/>
    </source>
</evidence>
<keyword evidence="6" id="KW-0732">Signal</keyword>
<sequence length="427" mass="47604">MMLLLQKRKLTTVLVACAILAADGLAPTPCQRARPTARRRTPVLAAVKDAAGDRPSTALAADTGVDYDDAAYEREMKAARRQAAADRLAVIQRLNLIAYVNAAVLAFVAIGVGYELLHVDVEAILALFKYTLPEDRPMEDALAYRLATSVDLLAKLPGDSIRGYEALVPTNPVFYKACTSGVAYTLGDFVSQVYQGRTLKTVDLARSARSGAAGFVGHGPLCHYWMVFMETYLDFDGAWYGTGVKVLADQTVWSLYLNACYSFLIGTFALRDPREVWKDVQATSWPALRSSWRFWPFVHCISFSHLVPLDLKLLWVDVMEIVWVTILSKVANDDKEARLAERGLEEDAEVLEVVEPFGVDPTLEIELTREFELDASLNADLENEDQFDENKLSFELPREALLASWPLLAMWPVIYGTFQLEKMFVTA</sequence>
<organism evidence="7">
    <name type="scientific">Pelagomonas calceolata</name>
    <dbReference type="NCBI Taxonomy" id="35677"/>
    <lineage>
        <taxon>Eukaryota</taxon>
        <taxon>Sar</taxon>
        <taxon>Stramenopiles</taxon>
        <taxon>Ochrophyta</taxon>
        <taxon>Pelagophyceae</taxon>
        <taxon>Pelagomonadales</taxon>
        <taxon>Pelagomonadaceae</taxon>
        <taxon>Pelagomonas</taxon>
    </lineage>
</organism>
<reference evidence="8" key="2">
    <citation type="submission" date="2021-11" db="EMBL/GenBank/DDBJ databases">
        <authorList>
            <consortium name="Genoscope - CEA"/>
            <person name="William W."/>
        </authorList>
    </citation>
    <scope>NUCLEOTIDE SEQUENCE</scope>
</reference>
<keyword evidence="9" id="KW-1185">Reference proteome</keyword>
<evidence type="ECO:0000256" key="2">
    <source>
        <dbReference type="ARBA" id="ARBA00006824"/>
    </source>
</evidence>
<evidence type="ECO:0000256" key="6">
    <source>
        <dbReference type="SAM" id="SignalP"/>
    </source>
</evidence>
<dbReference type="PANTHER" id="PTHR11266:SF121">
    <property type="entry name" value="OS09G0315000 PROTEIN"/>
    <property type="match status" value="1"/>
</dbReference>
<feature type="signal peptide" evidence="6">
    <location>
        <begin position="1"/>
        <end position="26"/>
    </location>
</feature>
<evidence type="ECO:0000313" key="9">
    <source>
        <dbReference type="Proteomes" id="UP000789595"/>
    </source>
</evidence>
<gene>
    <name evidence="7" type="ORF">PCAL00307_LOCUS12108</name>
    <name evidence="8" type="ORF">PECAL_2P12310</name>
</gene>
<keyword evidence="5" id="KW-0472">Membrane</keyword>
<comment type="similarity">
    <text evidence="2">Belongs to the peroxisomal membrane protein PXMP2/4 family.</text>
</comment>
<dbReference type="InterPro" id="IPR007248">
    <property type="entry name" value="Mpv17_PMP22"/>
</dbReference>
<dbReference type="EMBL" id="CAKKNE010000002">
    <property type="protein sequence ID" value="CAH0368177.1"/>
    <property type="molecule type" value="Genomic_DNA"/>
</dbReference>
<keyword evidence="3" id="KW-0812">Transmembrane</keyword>
<proteinExistence type="inferred from homology"/>
<dbReference type="GO" id="GO:0016020">
    <property type="term" value="C:membrane"/>
    <property type="evidence" value="ECO:0007669"/>
    <property type="project" value="UniProtKB-SubCell"/>
</dbReference>
<protein>
    <submittedName>
        <fullName evidence="7">Uncharacterized protein</fullName>
    </submittedName>
</protein>
<dbReference type="PANTHER" id="PTHR11266">
    <property type="entry name" value="PEROXISOMAL MEMBRANE PROTEIN 2, PXMP2 MPV17"/>
    <property type="match status" value="1"/>
</dbReference>
<dbReference type="Pfam" id="PF04117">
    <property type="entry name" value="Mpv17_PMP22"/>
    <property type="match status" value="1"/>
</dbReference>
<dbReference type="EMBL" id="HBIW01014092">
    <property type="protein sequence ID" value="CAE0696672.1"/>
    <property type="molecule type" value="Transcribed_RNA"/>
</dbReference>
<evidence type="ECO:0000256" key="3">
    <source>
        <dbReference type="ARBA" id="ARBA00022692"/>
    </source>
</evidence>
<dbReference type="GO" id="GO:0005737">
    <property type="term" value="C:cytoplasm"/>
    <property type="evidence" value="ECO:0007669"/>
    <property type="project" value="TreeGrafter"/>
</dbReference>
<evidence type="ECO:0000256" key="5">
    <source>
        <dbReference type="ARBA" id="ARBA00023136"/>
    </source>
</evidence>
<feature type="chain" id="PRO_5036212227" evidence="6">
    <location>
        <begin position="27"/>
        <end position="427"/>
    </location>
</feature>
<reference evidence="7" key="1">
    <citation type="submission" date="2021-01" db="EMBL/GenBank/DDBJ databases">
        <authorList>
            <person name="Corre E."/>
            <person name="Pelletier E."/>
            <person name="Niang G."/>
            <person name="Scheremetjew M."/>
            <person name="Finn R."/>
            <person name="Kale V."/>
            <person name="Holt S."/>
            <person name="Cochrane G."/>
            <person name="Meng A."/>
            <person name="Brown T."/>
            <person name="Cohen L."/>
        </authorList>
    </citation>
    <scope>NUCLEOTIDE SEQUENCE</scope>
    <source>
        <strain evidence="7">CCMP1756</strain>
    </source>
</reference>
<dbReference type="OrthoDB" id="430207at2759"/>
<evidence type="ECO:0000313" key="8">
    <source>
        <dbReference type="EMBL" id="CAH0368177.1"/>
    </source>
</evidence>
<evidence type="ECO:0000313" key="7">
    <source>
        <dbReference type="EMBL" id="CAE0696672.1"/>
    </source>
</evidence>
<evidence type="ECO:0000256" key="4">
    <source>
        <dbReference type="ARBA" id="ARBA00022989"/>
    </source>
</evidence>
<keyword evidence="4" id="KW-1133">Transmembrane helix</keyword>
<dbReference type="Proteomes" id="UP000789595">
    <property type="component" value="Unassembled WGS sequence"/>
</dbReference>
<name>A0A7S3ZXF3_9STRA</name>
<comment type="subcellular location">
    <subcellularLocation>
        <location evidence="1">Membrane</location>
        <topology evidence="1">Multi-pass membrane protein</topology>
    </subcellularLocation>
</comment>
<accession>A0A7S3ZXF3</accession>